<dbReference type="EMBL" id="JAHMHS010000008">
    <property type="protein sequence ID" value="KAK1730074.1"/>
    <property type="molecule type" value="Genomic_DNA"/>
</dbReference>
<proteinExistence type="predicted"/>
<gene>
    <name evidence="1" type="ORF">BDZ83DRAFT_726718</name>
</gene>
<dbReference type="AlphaFoldDB" id="A0AAD9D1I9"/>
<dbReference type="RefSeq" id="XP_060370129.1">
    <property type="nucleotide sequence ID" value="XM_060512767.1"/>
</dbReference>
<protein>
    <submittedName>
        <fullName evidence="1">Uncharacterized protein</fullName>
    </submittedName>
</protein>
<organism evidence="1 2">
    <name type="scientific">Glomerella acutata</name>
    <name type="common">Colletotrichum acutatum</name>
    <dbReference type="NCBI Taxonomy" id="27357"/>
    <lineage>
        <taxon>Eukaryota</taxon>
        <taxon>Fungi</taxon>
        <taxon>Dikarya</taxon>
        <taxon>Ascomycota</taxon>
        <taxon>Pezizomycotina</taxon>
        <taxon>Sordariomycetes</taxon>
        <taxon>Hypocreomycetidae</taxon>
        <taxon>Glomerellales</taxon>
        <taxon>Glomerellaceae</taxon>
        <taxon>Colletotrichum</taxon>
        <taxon>Colletotrichum acutatum species complex</taxon>
    </lineage>
</organism>
<keyword evidence="2" id="KW-1185">Reference proteome</keyword>
<comment type="caution">
    <text evidence="1">The sequence shown here is derived from an EMBL/GenBank/DDBJ whole genome shotgun (WGS) entry which is preliminary data.</text>
</comment>
<reference evidence="1" key="1">
    <citation type="submission" date="2021-12" db="EMBL/GenBank/DDBJ databases">
        <title>Comparative genomics, transcriptomics and evolutionary studies reveal genomic signatures of adaptation to plant cell wall in hemibiotrophic fungi.</title>
        <authorList>
            <consortium name="DOE Joint Genome Institute"/>
            <person name="Baroncelli R."/>
            <person name="Diaz J.F."/>
            <person name="Benocci T."/>
            <person name="Peng M."/>
            <person name="Battaglia E."/>
            <person name="Haridas S."/>
            <person name="Andreopoulos W."/>
            <person name="Labutti K."/>
            <person name="Pangilinan J."/>
            <person name="Floch G.L."/>
            <person name="Makela M.R."/>
            <person name="Henrissat B."/>
            <person name="Grigoriev I.V."/>
            <person name="Crouch J.A."/>
            <person name="De Vries R.P."/>
            <person name="Sukno S.A."/>
            <person name="Thon M.R."/>
        </authorList>
    </citation>
    <scope>NUCLEOTIDE SEQUENCE</scope>
    <source>
        <strain evidence="1">CBS 112980</strain>
    </source>
</reference>
<sequence>MGLAPHAKPLRIGHDLPPDAGFPEKPSTLVLVPRLATQKQSCCCLLTARTHHHVRDGGSFDSRYRLKILRAALCFFPTVLCGYQRHDNGLKLGREKAAMWMIGNGLFRRVRHAVLVRPPASYTRTLTLTLTLPVISGDSLYQSVRVCDFALEWKRPSNSGGRYATHQLHCISFHFKACPYGIRPADNGGIVYRVPRLHRGRMPRIMYVLGQRCTEAFRRKGGGAYQKT</sequence>
<evidence type="ECO:0000313" key="1">
    <source>
        <dbReference type="EMBL" id="KAK1730074.1"/>
    </source>
</evidence>
<accession>A0AAD9D1I9</accession>
<dbReference type="GeneID" id="85396665"/>
<name>A0AAD9D1I9_GLOAC</name>
<dbReference type="Proteomes" id="UP001244207">
    <property type="component" value="Unassembled WGS sequence"/>
</dbReference>
<evidence type="ECO:0000313" key="2">
    <source>
        <dbReference type="Proteomes" id="UP001244207"/>
    </source>
</evidence>